<gene>
    <name evidence="4" type="ORF">SAMN04488109_4818</name>
</gene>
<evidence type="ECO:0000313" key="5">
    <source>
        <dbReference type="Proteomes" id="UP000184212"/>
    </source>
</evidence>
<feature type="domain" description="Protein FecR C-terminal" evidence="3">
    <location>
        <begin position="267"/>
        <end position="334"/>
    </location>
</feature>
<feature type="domain" description="FecR protein" evidence="2">
    <location>
        <begin position="134"/>
        <end position="222"/>
    </location>
</feature>
<dbReference type="Pfam" id="PF04773">
    <property type="entry name" value="FecR"/>
    <property type="match status" value="1"/>
</dbReference>
<dbReference type="RefSeq" id="WP_073139189.1">
    <property type="nucleotide sequence ID" value="NZ_FQWQ01000003.1"/>
</dbReference>
<keyword evidence="5" id="KW-1185">Reference proteome</keyword>
<dbReference type="InterPro" id="IPR006860">
    <property type="entry name" value="FecR"/>
</dbReference>
<dbReference type="OrthoDB" id="1452822at2"/>
<dbReference type="EMBL" id="FQWQ01000003">
    <property type="protein sequence ID" value="SHH64844.1"/>
    <property type="molecule type" value="Genomic_DNA"/>
</dbReference>
<organism evidence="4 5">
    <name type="scientific">Chryseolinea serpens</name>
    <dbReference type="NCBI Taxonomy" id="947013"/>
    <lineage>
        <taxon>Bacteria</taxon>
        <taxon>Pseudomonadati</taxon>
        <taxon>Bacteroidota</taxon>
        <taxon>Cytophagia</taxon>
        <taxon>Cytophagales</taxon>
        <taxon>Fulvivirgaceae</taxon>
        <taxon>Chryseolinea</taxon>
    </lineage>
</organism>
<dbReference type="GO" id="GO:0016989">
    <property type="term" value="F:sigma factor antagonist activity"/>
    <property type="evidence" value="ECO:0007669"/>
    <property type="project" value="TreeGrafter"/>
</dbReference>
<feature type="transmembrane region" description="Helical" evidence="1">
    <location>
        <begin position="95"/>
        <end position="116"/>
    </location>
</feature>
<keyword evidence="1" id="KW-0812">Transmembrane</keyword>
<dbReference type="AlphaFoldDB" id="A0A1M5UPE5"/>
<evidence type="ECO:0000256" key="1">
    <source>
        <dbReference type="SAM" id="Phobius"/>
    </source>
</evidence>
<evidence type="ECO:0000259" key="3">
    <source>
        <dbReference type="Pfam" id="PF16344"/>
    </source>
</evidence>
<dbReference type="InterPro" id="IPR012373">
    <property type="entry name" value="Ferrdict_sens_TM"/>
</dbReference>
<dbReference type="Gene3D" id="3.55.50.30">
    <property type="match status" value="1"/>
</dbReference>
<proteinExistence type="predicted"/>
<accession>A0A1M5UPE5</accession>
<evidence type="ECO:0000313" key="4">
    <source>
        <dbReference type="EMBL" id="SHH64844.1"/>
    </source>
</evidence>
<reference evidence="4 5" key="1">
    <citation type="submission" date="2016-11" db="EMBL/GenBank/DDBJ databases">
        <authorList>
            <person name="Jaros S."/>
            <person name="Januszkiewicz K."/>
            <person name="Wedrychowicz H."/>
        </authorList>
    </citation>
    <scope>NUCLEOTIDE SEQUENCE [LARGE SCALE GENOMIC DNA]</scope>
    <source>
        <strain evidence="4 5">DSM 24574</strain>
    </source>
</reference>
<dbReference type="STRING" id="947013.SAMN04488109_4818"/>
<dbReference type="Gene3D" id="2.60.120.1440">
    <property type="match status" value="1"/>
</dbReference>
<dbReference type="PANTHER" id="PTHR30273:SF2">
    <property type="entry name" value="PROTEIN FECR"/>
    <property type="match status" value="1"/>
</dbReference>
<protein>
    <submittedName>
        <fullName evidence="4">FecR family protein</fullName>
    </submittedName>
</protein>
<dbReference type="PIRSF" id="PIRSF018266">
    <property type="entry name" value="FecR"/>
    <property type="match status" value="1"/>
</dbReference>
<keyword evidence="1" id="KW-0472">Membrane</keyword>
<dbReference type="Proteomes" id="UP000184212">
    <property type="component" value="Unassembled WGS sequence"/>
</dbReference>
<evidence type="ECO:0000259" key="2">
    <source>
        <dbReference type="Pfam" id="PF04773"/>
    </source>
</evidence>
<name>A0A1M5UPE5_9BACT</name>
<dbReference type="PANTHER" id="PTHR30273">
    <property type="entry name" value="PERIPLASMIC SIGNAL SENSOR AND SIGMA FACTOR ACTIVATOR FECR-RELATED"/>
    <property type="match status" value="1"/>
</dbReference>
<sequence>MNEEAPQPIQEIITRFLEGHASDGDVETLYAWVQESEANRRYFHEMNNTYQASVTLARYNQPKINAAWEQLAQDIQASGRTVAHPALKRQPKSSLFLKIAASVTLLAVAGTIFFVLSKEFVTRQSTVVYNAGENNMRILLPDSSFVWLNRHSTLEYAPTFGTANREVRLKGEAFFDVRKNKKQPFIVKAENIQVLVRGTKFNVQAYTAEPAIKTTLEEGKIELYVNGMNSHFVMQPGDQITLDTEANKVSRKKVNPANFSAWKEEQLSFDSAPLRDIILQLENRYKVNIVADSTVALNERMSITIEDETLEEVLGLIQDVSTIRARRDGTNIILTNN</sequence>
<dbReference type="Pfam" id="PF16344">
    <property type="entry name" value="FecR_C"/>
    <property type="match status" value="1"/>
</dbReference>
<dbReference type="InterPro" id="IPR032508">
    <property type="entry name" value="FecR_C"/>
</dbReference>
<keyword evidence="1" id="KW-1133">Transmembrane helix</keyword>